<reference evidence="9 10" key="1">
    <citation type="submission" date="2020-08" db="EMBL/GenBank/DDBJ databases">
        <title>Genomic Encyclopedia of Type Strains, Phase IV (KMG-IV): sequencing the most valuable type-strain genomes for metagenomic binning, comparative biology and taxonomic classification.</title>
        <authorList>
            <person name="Goeker M."/>
        </authorList>
    </citation>
    <scope>NUCLEOTIDE SEQUENCE [LARGE SCALE GENOMIC DNA]</scope>
    <source>
        <strain evidence="9 10">DSM 29781</strain>
    </source>
</reference>
<dbReference type="RefSeq" id="WP_221302579.1">
    <property type="nucleotide sequence ID" value="NZ_BAABEW010000003.1"/>
</dbReference>
<name>A0A7W8M7K5_9BURK</name>
<evidence type="ECO:0000259" key="8">
    <source>
        <dbReference type="Pfam" id="PF02687"/>
    </source>
</evidence>
<evidence type="ECO:0000256" key="7">
    <source>
        <dbReference type="SAM" id="Phobius"/>
    </source>
</evidence>
<evidence type="ECO:0000256" key="6">
    <source>
        <dbReference type="ARBA" id="ARBA00023136"/>
    </source>
</evidence>
<dbReference type="PANTHER" id="PTHR30489:SF0">
    <property type="entry name" value="LIPOPROTEIN-RELEASING SYSTEM TRANSMEMBRANE PROTEIN LOLE"/>
    <property type="match status" value="1"/>
</dbReference>
<evidence type="ECO:0000313" key="9">
    <source>
        <dbReference type="EMBL" id="MBB5270059.1"/>
    </source>
</evidence>
<comment type="subcellular location">
    <subcellularLocation>
        <location evidence="1">Cell membrane</location>
        <topology evidence="1">Multi-pass membrane protein</topology>
    </subcellularLocation>
</comment>
<evidence type="ECO:0000256" key="4">
    <source>
        <dbReference type="ARBA" id="ARBA00022692"/>
    </source>
</evidence>
<dbReference type="InterPro" id="IPR051447">
    <property type="entry name" value="Lipoprotein-release_system"/>
</dbReference>
<evidence type="ECO:0000256" key="3">
    <source>
        <dbReference type="ARBA" id="ARBA00022475"/>
    </source>
</evidence>
<keyword evidence="4 7" id="KW-0812">Transmembrane</keyword>
<dbReference type="GO" id="GO:0098797">
    <property type="term" value="C:plasma membrane protein complex"/>
    <property type="evidence" value="ECO:0007669"/>
    <property type="project" value="TreeGrafter"/>
</dbReference>
<keyword evidence="5 7" id="KW-1133">Transmembrane helix</keyword>
<feature type="domain" description="ABC3 transporter permease C-terminal" evidence="8">
    <location>
        <begin position="274"/>
        <end position="395"/>
    </location>
</feature>
<comment type="caution">
    <text evidence="9">The sequence shown here is derived from an EMBL/GenBank/DDBJ whole genome shotgun (WGS) entry which is preliminary data.</text>
</comment>
<dbReference type="EMBL" id="JACHGB010000001">
    <property type="protein sequence ID" value="MBB5270059.1"/>
    <property type="molecule type" value="Genomic_DNA"/>
</dbReference>
<evidence type="ECO:0000256" key="1">
    <source>
        <dbReference type="ARBA" id="ARBA00004651"/>
    </source>
</evidence>
<feature type="transmembrane region" description="Helical" evidence="7">
    <location>
        <begin position="363"/>
        <end position="387"/>
    </location>
</feature>
<dbReference type="Pfam" id="PF02687">
    <property type="entry name" value="FtsX"/>
    <property type="match status" value="1"/>
</dbReference>
<keyword evidence="3" id="KW-1003">Cell membrane</keyword>
<evidence type="ECO:0000313" key="10">
    <source>
        <dbReference type="Proteomes" id="UP000532440"/>
    </source>
</evidence>
<evidence type="ECO:0000256" key="5">
    <source>
        <dbReference type="ARBA" id="ARBA00022989"/>
    </source>
</evidence>
<organism evidence="9 10">
    <name type="scientific">Quisquiliibacterium transsilvanicum</name>
    <dbReference type="NCBI Taxonomy" id="1549638"/>
    <lineage>
        <taxon>Bacteria</taxon>
        <taxon>Pseudomonadati</taxon>
        <taxon>Pseudomonadota</taxon>
        <taxon>Betaproteobacteria</taxon>
        <taxon>Burkholderiales</taxon>
        <taxon>Burkholderiaceae</taxon>
        <taxon>Quisquiliibacterium</taxon>
    </lineage>
</organism>
<dbReference type="Proteomes" id="UP000532440">
    <property type="component" value="Unassembled WGS sequence"/>
</dbReference>
<feature type="transmembrane region" description="Helical" evidence="7">
    <location>
        <begin position="264"/>
        <end position="285"/>
    </location>
</feature>
<keyword evidence="6 7" id="KW-0472">Membrane</keyword>
<comment type="similarity">
    <text evidence="2">Belongs to the ABC-4 integral membrane protein family. LolC/E subfamily.</text>
</comment>
<evidence type="ECO:0000256" key="2">
    <source>
        <dbReference type="ARBA" id="ARBA00005236"/>
    </source>
</evidence>
<gene>
    <name evidence="9" type="ORF">HNQ70_000043</name>
</gene>
<dbReference type="PANTHER" id="PTHR30489">
    <property type="entry name" value="LIPOPROTEIN-RELEASING SYSTEM TRANSMEMBRANE PROTEIN LOLE"/>
    <property type="match status" value="1"/>
</dbReference>
<accession>A0A7W8M7K5</accession>
<proteinExistence type="inferred from homology"/>
<feature type="transmembrane region" description="Helical" evidence="7">
    <location>
        <begin position="316"/>
        <end position="343"/>
    </location>
</feature>
<protein>
    <submittedName>
        <fullName evidence="9">Putative ABC transport system permease protein</fullName>
    </submittedName>
</protein>
<sequence>MTDLLLAARDILRQPRRSALAGVAISGGVIALMLAGGFVEWNFWNYREATIHSQLGHLRVHKEGFTQAGQADPFAFLLPEKAPQRAEIARLPGVKEVAPRLFFSGLVSLGDATVSFVGEGVEPGRERELSGGLRILEGRQLTDADTDGLLVGEGLAANLGVKPGDRVALVANTEAGGVNAIEATVTGIFSSISKAYDDVALRLPRAAVAKLLRADGAHAWVLLLDRTDRTDEVFEALRSRFAGSGLEFSRWIDSSDFYRKSRDLYAKQVVIMKLIIGIIIVLSISNSQMMSVIERTGEVGTAMALGSSRATVLRRFFIEGLVLGVAGAAAGVVLGLLLGWTISWIGIPIPPPPGMAHGYDGEIMVTPGIVADAVVLAVLTTCAASVYPAWKASRLVIVDALRFNR</sequence>
<feature type="transmembrane region" description="Helical" evidence="7">
    <location>
        <begin position="20"/>
        <end position="44"/>
    </location>
</feature>
<dbReference type="GO" id="GO:0044874">
    <property type="term" value="P:lipoprotein localization to outer membrane"/>
    <property type="evidence" value="ECO:0007669"/>
    <property type="project" value="TreeGrafter"/>
</dbReference>
<dbReference type="AlphaFoldDB" id="A0A7W8M7K5"/>
<keyword evidence="10" id="KW-1185">Reference proteome</keyword>
<dbReference type="InterPro" id="IPR003838">
    <property type="entry name" value="ABC3_permease_C"/>
</dbReference>